<evidence type="ECO:0000256" key="1">
    <source>
        <dbReference type="SAM" id="MobiDB-lite"/>
    </source>
</evidence>
<dbReference type="PANTHER" id="PTHR14938">
    <property type="entry name" value="HCLS1-ASSOCIATED PROTEIN X-1"/>
    <property type="match status" value="1"/>
</dbReference>
<proteinExistence type="evidence at transcript level"/>
<dbReference type="InterPro" id="IPR017248">
    <property type="entry name" value="HAX-1"/>
</dbReference>
<protein>
    <recommendedName>
        <fullName evidence="3">Hcls1-associated protein x-1</fullName>
    </recommendedName>
</protein>
<dbReference type="GO" id="GO:0030136">
    <property type="term" value="C:clathrin-coated vesicle"/>
    <property type="evidence" value="ECO:0007669"/>
    <property type="project" value="TreeGrafter"/>
</dbReference>
<sequence length="290" mass="32361">MNLHEFFRSFMGFPSRRDPSFGEPPYRDDGAFGSDDDPYEGSMFGDPWDMFRHLDSVFRSFGLTDFPPFSHGADVPAIEGPDRNEPGHLRDHMLKVPDYSEPFQRSPEMFPFFAPGPLQSEESPHFQMPPFCPGPPPQPEDSPCRDMDLDEHVARSGLGSLFAPVPFEAPPQPAPPPPPGWWGGSSSSVHTFSSHSGKIQERTVMRDAQGNEEVTVRRSLGDRSMTVRTITRPDGATEIQEQYINMDEGDKASFEQMWQGSSAASPPDHKATDGALFRRLFGFLPPSKSQ</sequence>
<dbReference type="EMBL" id="GFAA01001972">
    <property type="protein sequence ID" value="JAU01463.1"/>
    <property type="molecule type" value="mRNA"/>
</dbReference>
<reference evidence="2" key="2">
    <citation type="journal article" date="2017" name="Front. Cell. Infect. Microbiol.">
        <title>Analysis of the Salivary Gland Transcriptome of Unfed and Partially Fed Amblyomma sculptum Ticks and Descriptive Proteome of the Saliva.</title>
        <authorList>
            <person name="Esteves E."/>
            <person name="Maruyama S.R."/>
            <person name="Kawahara R."/>
            <person name="Fujita A."/>
            <person name="Martins L.A."/>
            <person name="Righi A.A."/>
            <person name="Costa F.B."/>
            <person name="Palmisano G."/>
            <person name="Labruna M.B."/>
            <person name="Sa-Nunes A."/>
            <person name="Ribeiro J.M.C."/>
            <person name="Fogaca A.C."/>
        </authorList>
    </citation>
    <scope>NUCLEOTIDE SEQUENCE</scope>
</reference>
<dbReference type="GO" id="GO:0016529">
    <property type="term" value="C:sarcoplasmic reticulum"/>
    <property type="evidence" value="ECO:0007669"/>
    <property type="project" value="TreeGrafter"/>
</dbReference>
<evidence type="ECO:0000313" key="2">
    <source>
        <dbReference type="EMBL" id="JAU01463.1"/>
    </source>
</evidence>
<name>A0A1E1XQ74_AMBSC</name>
<dbReference type="GO" id="GO:0015629">
    <property type="term" value="C:actin cytoskeleton"/>
    <property type="evidence" value="ECO:0007669"/>
    <property type="project" value="TreeGrafter"/>
</dbReference>
<feature type="compositionally biased region" description="Basic and acidic residues" evidence="1">
    <location>
        <begin position="15"/>
        <end position="30"/>
    </location>
</feature>
<dbReference type="GO" id="GO:0016324">
    <property type="term" value="C:apical plasma membrane"/>
    <property type="evidence" value="ECO:0007669"/>
    <property type="project" value="TreeGrafter"/>
</dbReference>
<dbReference type="GO" id="GO:0030833">
    <property type="term" value="P:regulation of actin filament polymerization"/>
    <property type="evidence" value="ECO:0007669"/>
    <property type="project" value="TreeGrafter"/>
</dbReference>
<dbReference type="GO" id="GO:0043066">
    <property type="term" value="P:negative regulation of apoptotic process"/>
    <property type="evidence" value="ECO:0007669"/>
    <property type="project" value="InterPro"/>
</dbReference>
<dbReference type="AlphaFoldDB" id="A0A1E1XQ74"/>
<accession>A0A1E1XQ74</accession>
<evidence type="ECO:0008006" key="3">
    <source>
        <dbReference type="Google" id="ProtNLM"/>
    </source>
</evidence>
<dbReference type="GO" id="GO:0005739">
    <property type="term" value="C:mitochondrion"/>
    <property type="evidence" value="ECO:0007669"/>
    <property type="project" value="TreeGrafter"/>
</dbReference>
<organism evidence="2">
    <name type="scientific">Amblyomma sculptum</name>
    <name type="common">Tick</name>
    <dbReference type="NCBI Taxonomy" id="1581419"/>
    <lineage>
        <taxon>Eukaryota</taxon>
        <taxon>Metazoa</taxon>
        <taxon>Ecdysozoa</taxon>
        <taxon>Arthropoda</taxon>
        <taxon>Chelicerata</taxon>
        <taxon>Arachnida</taxon>
        <taxon>Acari</taxon>
        <taxon>Parasitiformes</taxon>
        <taxon>Ixodida</taxon>
        <taxon>Ixodoidea</taxon>
        <taxon>Ixodidae</taxon>
        <taxon>Amblyomminae</taxon>
        <taxon>Amblyomma</taxon>
    </lineage>
</organism>
<reference evidence="2" key="1">
    <citation type="submission" date="2016-09" db="EMBL/GenBank/DDBJ databases">
        <authorList>
            <person name="Capua I."/>
            <person name="De Benedictis P."/>
            <person name="Joannis T."/>
            <person name="Lombin L.H."/>
            <person name="Cattoli G."/>
        </authorList>
    </citation>
    <scope>NUCLEOTIDE SEQUENCE</scope>
</reference>
<feature type="region of interest" description="Disordered" evidence="1">
    <location>
        <begin position="14"/>
        <end position="39"/>
    </location>
</feature>
<dbReference type="PANTHER" id="PTHR14938:SF2">
    <property type="entry name" value="HCLS1-ASSOCIATED PROTEIN X-1"/>
    <property type="match status" value="1"/>
</dbReference>